<keyword evidence="5 6" id="KW-0349">Heme</keyword>
<accession>A0A9P8XW15</accession>
<comment type="cofactor">
    <cofactor evidence="5">
        <name>heme</name>
        <dbReference type="ChEBI" id="CHEBI:30413"/>
    </cofactor>
</comment>
<keyword evidence="4 5" id="KW-0408">Iron</keyword>
<dbReference type="InterPro" id="IPR036396">
    <property type="entry name" value="Cyt_P450_sf"/>
</dbReference>
<dbReference type="OrthoDB" id="1470350at2759"/>
<comment type="similarity">
    <text evidence="1 6">Belongs to the cytochrome P450 family.</text>
</comment>
<comment type="caution">
    <text evidence="8">The sequence shown here is derived from an EMBL/GenBank/DDBJ whole genome shotgun (WGS) entry which is preliminary data.</text>
</comment>
<dbReference type="InterPro" id="IPR001128">
    <property type="entry name" value="Cyt_P450"/>
</dbReference>
<evidence type="ECO:0000256" key="1">
    <source>
        <dbReference type="ARBA" id="ARBA00010617"/>
    </source>
</evidence>
<keyword evidence="6" id="KW-0503">Monooxygenase</keyword>
<organism evidence="8 9">
    <name type="scientific">Microdochium trichocladiopsis</name>
    <dbReference type="NCBI Taxonomy" id="1682393"/>
    <lineage>
        <taxon>Eukaryota</taxon>
        <taxon>Fungi</taxon>
        <taxon>Dikarya</taxon>
        <taxon>Ascomycota</taxon>
        <taxon>Pezizomycotina</taxon>
        <taxon>Sordariomycetes</taxon>
        <taxon>Xylariomycetidae</taxon>
        <taxon>Xylariales</taxon>
        <taxon>Microdochiaceae</taxon>
        <taxon>Microdochium</taxon>
    </lineage>
</organism>
<feature type="chain" id="PRO_5040160115" evidence="7">
    <location>
        <begin position="19"/>
        <end position="553"/>
    </location>
</feature>
<dbReference type="Gene3D" id="1.10.630.10">
    <property type="entry name" value="Cytochrome P450"/>
    <property type="match status" value="1"/>
</dbReference>
<evidence type="ECO:0000256" key="3">
    <source>
        <dbReference type="ARBA" id="ARBA00023002"/>
    </source>
</evidence>
<evidence type="ECO:0000256" key="2">
    <source>
        <dbReference type="ARBA" id="ARBA00022723"/>
    </source>
</evidence>
<dbReference type="PRINTS" id="PR00463">
    <property type="entry name" value="EP450I"/>
</dbReference>
<protein>
    <submittedName>
        <fullName evidence="8">Cytochrome P450</fullName>
    </submittedName>
</protein>
<dbReference type="PANTHER" id="PTHR46300:SF9">
    <property type="entry name" value="P450, PUTATIVE-RELATED"/>
    <property type="match status" value="1"/>
</dbReference>
<dbReference type="GeneID" id="70191005"/>
<evidence type="ECO:0000256" key="7">
    <source>
        <dbReference type="SAM" id="SignalP"/>
    </source>
</evidence>
<name>A0A9P8XW15_9PEZI</name>
<dbReference type="InterPro" id="IPR017972">
    <property type="entry name" value="Cyt_P450_CS"/>
</dbReference>
<dbReference type="GO" id="GO:0016705">
    <property type="term" value="F:oxidoreductase activity, acting on paired donors, with incorporation or reduction of molecular oxygen"/>
    <property type="evidence" value="ECO:0007669"/>
    <property type="project" value="InterPro"/>
</dbReference>
<reference evidence="8" key="1">
    <citation type="journal article" date="2021" name="Nat. Commun.">
        <title>Genetic determinants of endophytism in the Arabidopsis root mycobiome.</title>
        <authorList>
            <person name="Mesny F."/>
            <person name="Miyauchi S."/>
            <person name="Thiergart T."/>
            <person name="Pickel B."/>
            <person name="Atanasova L."/>
            <person name="Karlsson M."/>
            <person name="Huettel B."/>
            <person name="Barry K.W."/>
            <person name="Haridas S."/>
            <person name="Chen C."/>
            <person name="Bauer D."/>
            <person name="Andreopoulos W."/>
            <person name="Pangilinan J."/>
            <person name="LaButti K."/>
            <person name="Riley R."/>
            <person name="Lipzen A."/>
            <person name="Clum A."/>
            <person name="Drula E."/>
            <person name="Henrissat B."/>
            <person name="Kohler A."/>
            <person name="Grigoriev I.V."/>
            <person name="Martin F.M."/>
            <person name="Hacquard S."/>
        </authorList>
    </citation>
    <scope>NUCLEOTIDE SEQUENCE</scope>
    <source>
        <strain evidence="8">MPI-CAGE-CH-0230</strain>
    </source>
</reference>
<dbReference type="PROSITE" id="PS00086">
    <property type="entry name" value="CYTOCHROME_P450"/>
    <property type="match status" value="1"/>
</dbReference>
<dbReference type="RefSeq" id="XP_046007178.1">
    <property type="nucleotide sequence ID" value="XM_046161459.1"/>
</dbReference>
<keyword evidence="3 6" id="KW-0560">Oxidoreductase</keyword>
<keyword evidence="7" id="KW-0732">Signal</keyword>
<dbReference type="PANTHER" id="PTHR46300">
    <property type="entry name" value="P450, PUTATIVE (EUROFUNG)-RELATED-RELATED"/>
    <property type="match status" value="1"/>
</dbReference>
<evidence type="ECO:0000256" key="6">
    <source>
        <dbReference type="RuleBase" id="RU000461"/>
    </source>
</evidence>
<evidence type="ECO:0000256" key="5">
    <source>
        <dbReference type="PIRSR" id="PIRSR602401-1"/>
    </source>
</evidence>
<dbReference type="Pfam" id="PF00067">
    <property type="entry name" value="p450"/>
    <property type="match status" value="1"/>
</dbReference>
<dbReference type="InterPro" id="IPR050364">
    <property type="entry name" value="Cytochrome_P450_fung"/>
</dbReference>
<dbReference type="AlphaFoldDB" id="A0A9P8XW15"/>
<dbReference type="EMBL" id="JAGTJQ010000010">
    <property type="protein sequence ID" value="KAH7020977.1"/>
    <property type="molecule type" value="Genomic_DNA"/>
</dbReference>
<dbReference type="SUPFAM" id="SSF48264">
    <property type="entry name" value="Cytochrome P450"/>
    <property type="match status" value="1"/>
</dbReference>
<evidence type="ECO:0000313" key="8">
    <source>
        <dbReference type="EMBL" id="KAH7020977.1"/>
    </source>
</evidence>
<keyword evidence="2 5" id="KW-0479">Metal-binding</keyword>
<sequence length="553" mass="61478">MARSRYLVVLLLATFIASLLNRRRRLKPSTSKLPLVGDLHKSPPDRPLLNWNAWGARHGPVATANLLFGTLVPVVLLNTVDSAAYFLSRNGGHCNNRPSSVSMELLTNVEQPGKSKFTLMHDYDDDLKRRHRILTPSLGPLAAPRYQAVMDLEVRQLLGDLVRMLQATKDSVLSRDEIHPPLERTMASTVLALHYGIRVPTTTDPILKRLLAQHHKVAGLAANPWLVDLIPALRHLPLFLSPWRRAAKAMFEDQSEFNTSLLRQARSSPSWNAARQADTVLANEMDVGRQHPARPGQPDGPVSEIELAYALATSVEGAMETVSRQALWLLVAAATHPDELQKLHGMLDAVVGQDRLPRFSDRSQLASIDAFVAETMRWRPIAAISIPRRTGEADKYDGVHVPKGVSIVANAWSIGRDTPFISAGHSVTDVEDFLPERWLQKDDMDSDISTGRRLRADLSIPVFGQGRRGCLGQRVALDALFLQAAVLLWAFDIRAADDKKIDLMSMEASGFMVLPAACNLVLRPRGDWVTKTIEAEWDRQEKDVQILLGTFRV</sequence>
<feature type="signal peptide" evidence="7">
    <location>
        <begin position="1"/>
        <end position="18"/>
    </location>
</feature>
<dbReference type="Proteomes" id="UP000756346">
    <property type="component" value="Unassembled WGS sequence"/>
</dbReference>
<dbReference type="GO" id="GO:0005506">
    <property type="term" value="F:iron ion binding"/>
    <property type="evidence" value="ECO:0007669"/>
    <property type="project" value="InterPro"/>
</dbReference>
<dbReference type="InterPro" id="IPR002401">
    <property type="entry name" value="Cyt_P450_E_grp-I"/>
</dbReference>
<keyword evidence="9" id="KW-1185">Reference proteome</keyword>
<gene>
    <name evidence="8" type="ORF">B0I36DRAFT_393224</name>
</gene>
<evidence type="ECO:0000313" key="9">
    <source>
        <dbReference type="Proteomes" id="UP000756346"/>
    </source>
</evidence>
<dbReference type="GO" id="GO:0020037">
    <property type="term" value="F:heme binding"/>
    <property type="evidence" value="ECO:0007669"/>
    <property type="project" value="InterPro"/>
</dbReference>
<proteinExistence type="inferred from homology"/>
<feature type="binding site" description="axial binding residue" evidence="5">
    <location>
        <position position="470"/>
    </location>
    <ligand>
        <name>heme</name>
        <dbReference type="ChEBI" id="CHEBI:30413"/>
    </ligand>
    <ligandPart>
        <name>Fe</name>
        <dbReference type="ChEBI" id="CHEBI:18248"/>
    </ligandPart>
</feature>
<evidence type="ECO:0000256" key="4">
    <source>
        <dbReference type="ARBA" id="ARBA00023004"/>
    </source>
</evidence>
<dbReference type="GO" id="GO:0004497">
    <property type="term" value="F:monooxygenase activity"/>
    <property type="evidence" value="ECO:0007669"/>
    <property type="project" value="UniProtKB-KW"/>
</dbReference>